<dbReference type="AlphaFoldDB" id="A0A919GUN0"/>
<dbReference type="Gene3D" id="1.10.238.10">
    <property type="entry name" value="EF-hand"/>
    <property type="match status" value="1"/>
</dbReference>
<feature type="domain" description="EF-hand" evidence="1">
    <location>
        <begin position="132"/>
        <end position="167"/>
    </location>
</feature>
<dbReference type="SUPFAM" id="SSF47473">
    <property type="entry name" value="EF-hand"/>
    <property type="match status" value="1"/>
</dbReference>
<gene>
    <name evidence="2" type="ORF">Sxan_23060</name>
</gene>
<dbReference type="InterPro" id="IPR018247">
    <property type="entry name" value="EF_Hand_1_Ca_BS"/>
</dbReference>
<comment type="caution">
    <text evidence="2">The sequence shown here is derived from an EMBL/GenBank/DDBJ whole genome shotgun (WGS) entry which is preliminary data.</text>
</comment>
<dbReference type="Proteomes" id="UP000600026">
    <property type="component" value="Unassembled WGS sequence"/>
</dbReference>
<proteinExistence type="predicted"/>
<dbReference type="PROSITE" id="PS00018">
    <property type="entry name" value="EF_HAND_1"/>
    <property type="match status" value="2"/>
</dbReference>
<evidence type="ECO:0000259" key="1">
    <source>
        <dbReference type="PROSITE" id="PS50222"/>
    </source>
</evidence>
<evidence type="ECO:0000313" key="3">
    <source>
        <dbReference type="Proteomes" id="UP000600026"/>
    </source>
</evidence>
<reference evidence="2" key="1">
    <citation type="submission" date="2020-09" db="EMBL/GenBank/DDBJ databases">
        <title>Whole genome shotgun sequence of Streptomyces xanthophaeus NBRC 12829.</title>
        <authorList>
            <person name="Komaki H."/>
            <person name="Tamura T."/>
        </authorList>
    </citation>
    <scope>NUCLEOTIDE SEQUENCE</scope>
    <source>
        <strain evidence="2">NBRC 12829</strain>
    </source>
</reference>
<sequence>MATDLQVRKINNSFQHIDVTNSGYAALEDMQGLGARLLTGLGVSPASERGRAVLDSFDTFWDGLLAVADENKDGRLSRGEFERSMIVNFVDGDRFDALFEPAARAVVTALDLDGDGQIDQQEFKVFQDAFGRSEAHCATAFAKLDGDGDGQLTVAELLTATREYYTSADPDAVGNFLFGEPC</sequence>
<feature type="domain" description="EF-hand" evidence="1">
    <location>
        <begin position="56"/>
        <end position="91"/>
    </location>
</feature>
<dbReference type="Pfam" id="PF13202">
    <property type="entry name" value="EF-hand_5"/>
    <property type="match status" value="3"/>
</dbReference>
<dbReference type="CDD" id="cd00051">
    <property type="entry name" value="EFh"/>
    <property type="match status" value="1"/>
</dbReference>
<evidence type="ECO:0000313" key="2">
    <source>
        <dbReference type="EMBL" id="GHI84942.1"/>
    </source>
</evidence>
<dbReference type="OrthoDB" id="7356823at2"/>
<dbReference type="PROSITE" id="PS50222">
    <property type="entry name" value="EF_HAND_2"/>
    <property type="match status" value="2"/>
</dbReference>
<name>A0A919GUN0_9ACTN</name>
<dbReference type="SMART" id="SM00054">
    <property type="entry name" value="EFh"/>
    <property type="match status" value="4"/>
</dbReference>
<dbReference type="EMBL" id="BNEE01000006">
    <property type="protein sequence ID" value="GHI84942.1"/>
    <property type="molecule type" value="Genomic_DNA"/>
</dbReference>
<dbReference type="InterPro" id="IPR011992">
    <property type="entry name" value="EF-hand-dom_pair"/>
</dbReference>
<dbReference type="InterPro" id="IPR002048">
    <property type="entry name" value="EF_hand_dom"/>
</dbReference>
<dbReference type="RefSeq" id="WP_031139297.1">
    <property type="nucleotide sequence ID" value="NZ_BNEE01000006.1"/>
</dbReference>
<protein>
    <recommendedName>
        <fullName evidence="1">EF-hand domain-containing protein</fullName>
    </recommendedName>
</protein>
<organism evidence="2 3">
    <name type="scientific">Streptomyces xanthophaeus</name>
    <dbReference type="NCBI Taxonomy" id="67385"/>
    <lineage>
        <taxon>Bacteria</taxon>
        <taxon>Bacillati</taxon>
        <taxon>Actinomycetota</taxon>
        <taxon>Actinomycetes</taxon>
        <taxon>Kitasatosporales</taxon>
        <taxon>Streptomycetaceae</taxon>
        <taxon>Streptomyces</taxon>
    </lineage>
</organism>
<keyword evidence="3" id="KW-1185">Reference proteome</keyword>
<dbReference type="GO" id="GO:0005509">
    <property type="term" value="F:calcium ion binding"/>
    <property type="evidence" value="ECO:0007669"/>
    <property type="project" value="InterPro"/>
</dbReference>
<accession>A0A919GUN0</accession>